<dbReference type="Proteomes" id="UP000238071">
    <property type="component" value="Unassembled WGS sequence"/>
</dbReference>
<keyword evidence="2" id="KW-1185">Reference proteome</keyword>
<dbReference type="AlphaFoldDB" id="A0A2S6H4N7"/>
<accession>A0A2S6H4N7</accession>
<organism evidence="1 2">
    <name type="scientific">Methylobacter tundripaludum</name>
    <dbReference type="NCBI Taxonomy" id="173365"/>
    <lineage>
        <taxon>Bacteria</taxon>
        <taxon>Pseudomonadati</taxon>
        <taxon>Pseudomonadota</taxon>
        <taxon>Gammaproteobacteria</taxon>
        <taxon>Methylococcales</taxon>
        <taxon>Methylococcaceae</taxon>
        <taxon>Methylobacter</taxon>
    </lineage>
</organism>
<proteinExistence type="predicted"/>
<sequence>MTTLPELTENELNTLSEAHKQMLSEKPEGQAVALDPSNKLHKEIILTALKAAGQTPEKYPHLYSEIEKGGTSSEGEPDKMIIVDAGADSNGKATATTWLANNKGTLYSGASLMVLDGDTDELLAYGSSTDVHSGFMRNHTNTQTAKAADKLVRVLGVNHMVGHDGAVRFTAVAGDRHV</sequence>
<comment type="caution">
    <text evidence="1">The sequence shown here is derived from an EMBL/GenBank/DDBJ whole genome shotgun (WGS) entry which is preliminary data.</text>
</comment>
<dbReference type="OrthoDB" id="6490967at2"/>
<evidence type="ECO:0000313" key="2">
    <source>
        <dbReference type="Proteomes" id="UP000238071"/>
    </source>
</evidence>
<reference evidence="1 2" key="1">
    <citation type="submission" date="2018-02" db="EMBL/GenBank/DDBJ databases">
        <title>Subsurface microbial communities from deep shales in Ohio and West Virginia, USA.</title>
        <authorList>
            <person name="Wrighton K."/>
        </authorList>
    </citation>
    <scope>NUCLEOTIDE SEQUENCE [LARGE SCALE GENOMIC DNA]</scope>
    <source>
        <strain evidence="1 2">OWC-G53F</strain>
    </source>
</reference>
<protein>
    <submittedName>
        <fullName evidence="1">Uncharacterized protein</fullName>
    </submittedName>
</protein>
<dbReference type="EMBL" id="PTIY01000004">
    <property type="protein sequence ID" value="PPK72407.1"/>
    <property type="molecule type" value="Genomic_DNA"/>
</dbReference>
<dbReference type="RefSeq" id="WP_104423195.1">
    <property type="nucleotide sequence ID" value="NZ_PTIY01000004.1"/>
</dbReference>
<name>A0A2S6H4N7_9GAMM</name>
<gene>
    <name evidence="1" type="ORF">B0F88_104201</name>
</gene>
<evidence type="ECO:0000313" key="1">
    <source>
        <dbReference type="EMBL" id="PPK72407.1"/>
    </source>
</evidence>